<organism evidence="2 3">
    <name type="scientific">Scleroderma citrinum Foug A</name>
    <dbReference type="NCBI Taxonomy" id="1036808"/>
    <lineage>
        <taxon>Eukaryota</taxon>
        <taxon>Fungi</taxon>
        <taxon>Dikarya</taxon>
        <taxon>Basidiomycota</taxon>
        <taxon>Agaricomycotina</taxon>
        <taxon>Agaricomycetes</taxon>
        <taxon>Agaricomycetidae</taxon>
        <taxon>Boletales</taxon>
        <taxon>Sclerodermatineae</taxon>
        <taxon>Sclerodermataceae</taxon>
        <taxon>Scleroderma</taxon>
    </lineage>
</organism>
<dbReference type="EMBL" id="KN822008">
    <property type="protein sequence ID" value="KIM68854.1"/>
    <property type="molecule type" value="Genomic_DNA"/>
</dbReference>
<gene>
    <name evidence="2" type="ORF">SCLCIDRAFT_20161</name>
</gene>
<dbReference type="InParanoid" id="A0A0C3EKV2"/>
<keyword evidence="3" id="KW-1185">Reference proteome</keyword>
<reference evidence="2 3" key="1">
    <citation type="submission" date="2014-04" db="EMBL/GenBank/DDBJ databases">
        <authorList>
            <consortium name="DOE Joint Genome Institute"/>
            <person name="Kuo A."/>
            <person name="Kohler A."/>
            <person name="Nagy L.G."/>
            <person name="Floudas D."/>
            <person name="Copeland A."/>
            <person name="Barry K.W."/>
            <person name="Cichocki N."/>
            <person name="Veneault-Fourrey C."/>
            <person name="LaButti K."/>
            <person name="Lindquist E.A."/>
            <person name="Lipzen A."/>
            <person name="Lundell T."/>
            <person name="Morin E."/>
            <person name="Murat C."/>
            <person name="Sun H."/>
            <person name="Tunlid A."/>
            <person name="Henrissat B."/>
            <person name="Grigoriev I.V."/>
            <person name="Hibbett D.S."/>
            <person name="Martin F."/>
            <person name="Nordberg H.P."/>
            <person name="Cantor M.N."/>
            <person name="Hua S.X."/>
        </authorList>
    </citation>
    <scope>NUCLEOTIDE SEQUENCE [LARGE SCALE GENOMIC DNA]</scope>
    <source>
        <strain evidence="2 3">Foug A</strain>
    </source>
</reference>
<feature type="compositionally biased region" description="Acidic residues" evidence="1">
    <location>
        <begin position="150"/>
        <end position="165"/>
    </location>
</feature>
<feature type="compositionally biased region" description="Basic and acidic residues" evidence="1">
    <location>
        <begin position="166"/>
        <end position="175"/>
    </location>
</feature>
<sequence length="217" mass="25304">MDGDNLNDLAILSYLGLPADHKPLPSESPIDFLRTFLYQLPPHLITSFGSVTTAKQRSIIPAIRNRRLGYAETAPKELEFESAKNQWPQLWTGYERGGTRAREEEKQWARKEFMGGSQLKVGKLGDLLGEYEEERETERVRHLRRRQDDFVPEEEEEESESDMDDSGGRESESVEEQRYDFVRRIKELFIYGLLEGADYDLADWSEQYDIEEEDSEE</sequence>
<evidence type="ECO:0000256" key="1">
    <source>
        <dbReference type="SAM" id="MobiDB-lite"/>
    </source>
</evidence>
<reference evidence="3" key="2">
    <citation type="submission" date="2015-01" db="EMBL/GenBank/DDBJ databases">
        <title>Evolutionary Origins and Diversification of the Mycorrhizal Mutualists.</title>
        <authorList>
            <consortium name="DOE Joint Genome Institute"/>
            <consortium name="Mycorrhizal Genomics Consortium"/>
            <person name="Kohler A."/>
            <person name="Kuo A."/>
            <person name="Nagy L.G."/>
            <person name="Floudas D."/>
            <person name="Copeland A."/>
            <person name="Barry K.W."/>
            <person name="Cichocki N."/>
            <person name="Veneault-Fourrey C."/>
            <person name="LaButti K."/>
            <person name="Lindquist E.A."/>
            <person name="Lipzen A."/>
            <person name="Lundell T."/>
            <person name="Morin E."/>
            <person name="Murat C."/>
            <person name="Riley R."/>
            <person name="Ohm R."/>
            <person name="Sun H."/>
            <person name="Tunlid A."/>
            <person name="Henrissat B."/>
            <person name="Grigoriev I.V."/>
            <person name="Hibbett D.S."/>
            <person name="Martin F."/>
        </authorList>
    </citation>
    <scope>NUCLEOTIDE SEQUENCE [LARGE SCALE GENOMIC DNA]</scope>
    <source>
        <strain evidence="3">Foug A</strain>
    </source>
</reference>
<evidence type="ECO:0000313" key="3">
    <source>
        <dbReference type="Proteomes" id="UP000053989"/>
    </source>
</evidence>
<evidence type="ECO:0000313" key="2">
    <source>
        <dbReference type="EMBL" id="KIM68854.1"/>
    </source>
</evidence>
<dbReference type="OrthoDB" id="3345311at2759"/>
<dbReference type="HOGENOM" id="CLU_081903_0_0_1"/>
<feature type="region of interest" description="Disordered" evidence="1">
    <location>
        <begin position="138"/>
        <end position="175"/>
    </location>
</feature>
<dbReference type="STRING" id="1036808.A0A0C3EKV2"/>
<proteinExistence type="predicted"/>
<name>A0A0C3EKV2_9AGAM</name>
<dbReference type="Proteomes" id="UP000053989">
    <property type="component" value="Unassembled WGS sequence"/>
</dbReference>
<evidence type="ECO:0008006" key="4">
    <source>
        <dbReference type="Google" id="ProtNLM"/>
    </source>
</evidence>
<protein>
    <recommendedName>
        <fullName evidence="4">CCD97-like C-terminal domain-containing protein</fullName>
    </recommendedName>
</protein>
<dbReference type="AlphaFoldDB" id="A0A0C3EKV2"/>
<accession>A0A0C3EKV2</accession>